<keyword evidence="4 7" id="KW-0812">Transmembrane</keyword>
<evidence type="ECO:0000256" key="1">
    <source>
        <dbReference type="ARBA" id="ARBA00004571"/>
    </source>
</evidence>
<dbReference type="NCBIfam" id="TIGR04056">
    <property type="entry name" value="OMP_RagA_SusC"/>
    <property type="match status" value="1"/>
</dbReference>
<evidence type="ECO:0000259" key="9">
    <source>
        <dbReference type="Pfam" id="PF07715"/>
    </source>
</evidence>
<keyword evidence="10" id="KW-0675">Receptor</keyword>
<dbReference type="STRING" id="1492738.FEM21_10970"/>
<dbReference type="InterPro" id="IPR023997">
    <property type="entry name" value="TonB-dep_OMP_SusC/RagA_CS"/>
</dbReference>
<dbReference type="Gene3D" id="2.60.40.1120">
    <property type="entry name" value="Carboxypeptidase-like, regulatory domain"/>
    <property type="match status" value="1"/>
</dbReference>
<dbReference type="EMBL" id="JNCA01000009">
    <property type="protein sequence ID" value="KDN55906.1"/>
    <property type="molecule type" value="Genomic_DNA"/>
</dbReference>
<dbReference type="PROSITE" id="PS52016">
    <property type="entry name" value="TONB_DEPENDENT_REC_3"/>
    <property type="match status" value="1"/>
</dbReference>
<evidence type="ECO:0000313" key="10">
    <source>
        <dbReference type="EMBL" id="KDN55906.1"/>
    </source>
</evidence>
<evidence type="ECO:0000256" key="7">
    <source>
        <dbReference type="PROSITE-ProRule" id="PRU01360"/>
    </source>
</evidence>
<dbReference type="eggNOG" id="COG1629">
    <property type="taxonomic scope" value="Bacteria"/>
</dbReference>
<keyword evidence="6 7" id="KW-0998">Cell outer membrane</keyword>
<reference evidence="10 11" key="1">
    <citation type="submission" date="2014-05" db="EMBL/GenBank/DDBJ databases">
        <title>Genome Sequence of Flavobacterium sp. EM1321.</title>
        <authorList>
            <person name="Shin S.-K."/>
            <person name="Yi H."/>
        </authorList>
    </citation>
    <scope>NUCLEOTIDE SEQUENCE [LARGE SCALE GENOMIC DNA]</scope>
    <source>
        <strain evidence="10 11">EM1321</strain>
    </source>
</reference>
<dbReference type="GO" id="GO:0009279">
    <property type="term" value="C:cell outer membrane"/>
    <property type="evidence" value="ECO:0007669"/>
    <property type="project" value="UniProtKB-SubCell"/>
</dbReference>
<organism evidence="10 11">
    <name type="scientific">Flavobacterium seoulense</name>
    <dbReference type="NCBI Taxonomy" id="1492738"/>
    <lineage>
        <taxon>Bacteria</taxon>
        <taxon>Pseudomonadati</taxon>
        <taxon>Bacteroidota</taxon>
        <taxon>Flavobacteriia</taxon>
        <taxon>Flavobacteriales</taxon>
        <taxon>Flavobacteriaceae</taxon>
        <taxon>Flavobacterium</taxon>
    </lineage>
</organism>
<accession>A0A066WQ11</accession>
<dbReference type="SUPFAM" id="SSF49464">
    <property type="entry name" value="Carboxypeptidase regulatory domain-like"/>
    <property type="match status" value="1"/>
</dbReference>
<keyword evidence="2 7" id="KW-0813">Transport</keyword>
<comment type="similarity">
    <text evidence="7">Belongs to the TonB-dependent receptor family.</text>
</comment>
<dbReference type="InterPro" id="IPR037066">
    <property type="entry name" value="Plug_dom_sf"/>
</dbReference>
<proteinExistence type="inferred from homology"/>
<keyword evidence="11" id="KW-1185">Reference proteome</keyword>
<dbReference type="InterPro" id="IPR008969">
    <property type="entry name" value="CarboxyPept-like_regulatory"/>
</dbReference>
<dbReference type="InterPro" id="IPR023996">
    <property type="entry name" value="TonB-dep_OMP_SusC/RagA"/>
</dbReference>
<sequence>MKKKLNILLWLSIFLISLGINAQSTKPMINSTLDGVVIDEITKQPIPGVNVQIKGITHSVITDLDGKFSFQTGQKYPYILVVTSIGYVNKEQIVNDKFIQITLKEDVKELNEVVVIGYGTTSKKDYTGAAETVSKQALRSTQRSLESALQGSVAGVNVTQTSGQPGSGLSIRVRGGSSIQGGNEPLYVIDGFPIYNSDVTSGVLSGSATNPLSSINPADIESITVLKDASSTAIYGSRGANGVVIVTTKKGKSNIMAVNYDYSIGQQEVRKKVSVLDAAGFSRLRNAALFDTNPSLGPNQYLSEAQIAQLGKGVDWQDEAFRTAQTQNHQLSITGGNNQTKYAISGNYFNQEGIIKNTGFERLSGRINLDSKLSDKSRFGVNLSIAETKSKVAPSGLVTALLSMPPTATIYEADGSYTLRNPFENIFSNPIATLNERKNRAINTRTLGTVFGEYDLLENLVLKVSFGADLIANKETTYIPSTIYEGLITNGEAKIGNSNNKTWLNENTLTYTKVFNDVHSLNVLAGYTQQSSTRDFVTTGSQQFVNDITSDNSLQSGNLALIPTSGESKWALNSYLSRVNYNYDSKYYLTASIRADGSSRFGKNNKWGYFPSVAAAWQIDRENFFSPLSNVINSFKLRTSYGSTGNQEIGEYQSLSTLSSVKYLFGDQIYTGFTPTRIANDDLGWELTNQFDAGIDLGIFNNKVFLTLDAYRKTTKNLLLDVQIPYTSGFTSSLQNFGSVQNQGIELGINTSLSNGDFAWTSNFNIAFNKNKVLALGSDAEFYTFGNYILKVGDPLGSFYGAVTDGILQTADIATKGAFTGNATPKAGDRLYKDINGDGAFTTAADRTTIGNAQPDFTFGFSNNFNFRNFELAVIVQGSVGNDILNGNSQALELFNGQQNASTSALDAWTPANPSTTTPRAKLDPAPVFSNRFVEDGSFVRFKNITLSYNVPKTLIEKFKLTSVKLRLVGENLITLTNYSGFDPEVTNGSSISPGTDTGIYPTAKSISAGLSVTF</sequence>
<dbReference type="Pfam" id="PF07715">
    <property type="entry name" value="Plug"/>
    <property type="match status" value="1"/>
</dbReference>
<evidence type="ECO:0000256" key="3">
    <source>
        <dbReference type="ARBA" id="ARBA00022452"/>
    </source>
</evidence>
<comment type="caution">
    <text evidence="10">The sequence shown here is derived from an EMBL/GenBank/DDBJ whole genome shotgun (WGS) entry which is preliminary data.</text>
</comment>
<feature type="chain" id="PRO_5001629298" evidence="8">
    <location>
        <begin position="23"/>
        <end position="1015"/>
    </location>
</feature>
<dbReference type="RefSeq" id="WP_035658698.1">
    <property type="nucleotide sequence ID" value="NZ_JNCA01000009.1"/>
</dbReference>
<dbReference type="NCBIfam" id="TIGR04057">
    <property type="entry name" value="SusC_RagA_signa"/>
    <property type="match status" value="1"/>
</dbReference>
<feature type="domain" description="TonB-dependent receptor plug" evidence="9">
    <location>
        <begin position="123"/>
        <end position="243"/>
    </location>
</feature>
<keyword evidence="3 7" id="KW-1134">Transmembrane beta strand</keyword>
<dbReference type="InterPro" id="IPR036942">
    <property type="entry name" value="Beta-barrel_TonB_sf"/>
</dbReference>
<evidence type="ECO:0000256" key="2">
    <source>
        <dbReference type="ARBA" id="ARBA00022448"/>
    </source>
</evidence>
<dbReference type="OrthoDB" id="9768177at2"/>
<evidence type="ECO:0000256" key="6">
    <source>
        <dbReference type="ARBA" id="ARBA00023237"/>
    </source>
</evidence>
<dbReference type="InterPro" id="IPR039426">
    <property type="entry name" value="TonB-dep_rcpt-like"/>
</dbReference>
<dbReference type="Pfam" id="PF13715">
    <property type="entry name" value="CarbopepD_reg_2"/>
    <property type="match status" value="1"/>
</dbReference>
<dbReference type="InterPro" id="IPR012910">
    <property type="entry name" value="Plug_dom"/>
</dbReference>
<dbReference type="Gene3D" id="2.40.170.20">
    <property type="entry name" value="TonB-dependent receptor, beta-barrel domain"/>
    <property type="match status" value="1"/>
</dbReference>
<gene>
    <name evidence="10" type="ORF">FEM21_10970</name>
</gene>
<dbReference type="FunFam" id="2.170.130.10:FF:000008">
    <property type="entry name" value="SusC/RagA family TonB-linked outer membrane protein"/>
    <property type="match status" value="1"/>
</dbReference>
<evidence type="ECO:0000256" key="4">
    <source>
        <dbReference type="ARBA" id="ARBA00022692"/>
    </source>
</evidence>
<evidence type="ECO:0000256" key="5">
    <source>
        <dbReference type="ARBA" id="ARBA00023136"/>
    </source>
</evidence>
<protein>
    <submittedName>
        <fullName evidence="10">TonB-denpendent receptor</fullName>
    </submittedName>
</protein>
<keyword evidence="5 7" id="KW-0472">Membrane</keyword>
<dbReference type="AlphaFoldDB" id="A0A066WQ11"/>
<dbReference type="Gene3D" id="2.170.130.10">
    <property type="entry name" value="TonB-dependent receptor, plug domain"/>
    <property type="match status" value="1"/>
</dbReference>
<keyword evidence="8" id="KW-0732">Signal</keyword>
<feature type="signal peptide" evidence="8">
    <location>
        <begin position="1"/>
        <end position="22"/>
    </location>
</feature>
<name>A0A066WQ11_9FLAO</name>
<comment type="subcellular location">
    <subcellularLocation>
        <location evidence="1 7">Cell outer membrane</location>
        <topology evidence="1 7">Multi-pass membrane protein</topology>
    </subcellularLocation>
</comment>
<dbReference type="Proteomes" id="UP000027064">
    <property type="component" value="Unassembled WGS sequence"/>
</dbReference>
<evidence type="ECO:0000313" key="11">
    <source>
        <dbReference type="Proteomes" id="UP000027064"/>
    </source>
</evidence>
<evidence type="ECO:0000256" key="8">
    <source>
        <dbReference type="SAM" id="SignalP"/>
    </source>
</evidence>
<dbReference type="PATRIC" id="fig|1492738.3.peg.1089"/>
<dbReference type="SUPFAM" id="SSF56935">
    <property type="entry name" value="Porins"/>
    <property type="match status" value="1"/>
</dbReference>